<keyword evidence="3" id="KW-1185">Reference proteome</keyword>
<dbReference type="PANTHER" id="PTHR46701">
    <property type="entry name" value="GLYCOSYLTRANSFERASE-LIKE KOBITO 1"/>
    <property type="match status" value="1"/>
</dbReference>
<sequence length="527" mass="58336">MVGISPARLLCAITTLPLLLAGFAFFLQQRDGYDDPKRLSRLYGVEEPMFPGGAGKAPGQVALDCSKSGDGGRRMPVFPNGVNVSLQDVSAGGPKLAICTSTSAGLDQVLPWLFYHKALGVNTYFLFVEGSAAQPNSTTVLESIPGVKLVPRTKELEDQQAKSRIWNENWLSGFFYQPCNYELFVKQSLNMEMAIVMARDAGMDWIIHVDTDELLSPEGTEDFSLTRLLEEVAPDVDLVVFPNYETIIERVDVGDPFAEVTVFKKNFDHVPDALYYQHYQEATRGNPNYFLTYGNGKSAARVIPGLRPNGAHRWHNYDKVPVEITHETAPVLHYTYAKFSDLKTRKNRCGCKPTEEDVKKCFMLDFDRLAFIVASTASEEDILQFYKDHVVWSREEIDSLVSKGLFGRLYTPQVIIRGIQSSGILQRTIAAAGVALDEPLPALVKHVARRSMTEASPGDEKRVPGVAALRAAIEKQLTKPKTQFLDKMLGRKGSSAWRRRGGEESDGGVGGKSGGHEESWGRLVKPG</sequence>
<dbReference type="EMBL" id="DF237127">
    <property type="protein sequence ID" value="GAQ84149.1"/>
    <property type="molecule type" value="Genomic_DNA"/>
</dbReference>
<proteinExistence type="predicted"/>
<organism evidence="2 3">
    <name type="scientific">Klebsormidium nitens</name>
    <name type="common">Green alga</name>
    <name type="synonym">Ulothrix nitens</name>
    <dbReference type="NCBI Taxonomy" id="105231"/>
    <lineage>
        <taxon>Eukaryota</taxon>
        <taxon>Viridiplantae</taxon>
        <taxon>Streptophyta</taxon>
        <taxon>Klebsormidiophyceae</taxon>
        <taxon>Klebsormidiales</taxon>
        <taxon>Klebsormidiaceae</taxon>
        <taxon>Klebsormidium</taxon>
    </lineage>
</organism>
<dbReference type="InterPro" id="IPR044224">
    <property type="entry name" value="KOBITO1-like"/>
</dbReference>
<dbReference type="OrthoDB" id="433309at2759"/>
<dbReference type="Proteomes" id="UP000054558">
    <property type="component" value="Unassembled WGS sequence"/>
</dbReference>
<protein>
    <submittedName>
        <fullName evidence="2">EXTENDED SYNAPTOTAGMIN-RELATED domain containing protein</fullName>
    </submittedName>
</protein>
<accession>A0A1Y1I3Z3</accession>
<reference evidence="2 3" key="1">
    <citation type="journal article" date="2014" name="Nat. Commun.">
        <title>Klebsormidium flaccidum genome reveals primary factors for plant terrestrial adaptation.</title>
        <authorList>
            <person name="Hori K."/>
            <person name="Maruyama F."/>
            <person name="Fujisawa T."/>
            <person name="Togashi T."/>
            <person name="Yamamoto N."/>
            <person name="Seo M."/>
            <person name="Sato S."/>
            <person name="Yamada T."/>
            <person name="Mori H."/>
            <person name="Tajima N."/>
            <person name="Moriyama T."/>
            <person name="Ikeuchi M."/>
            <person name="Watanabe M."/>
            <person name="Wada H."/>
            <person name="Kobayashi K."/>
            <person name="Saito M."/>
            <person name="Masuda T."/>
            <person name="Sasaki-Sekimoto Y."/>
            <person name="Mashiguchi K."/>
            <person name="Awai K."/>
            <person name="Shimojima M."/>
            <person name="Masuda S."/>
            <person name="Iwai M."/>
            <person name="Nobusawa T."/>
            <person name="Narise T."/>
            <person name="Kondo S."/>
            <person name="Saito H."/>
            <person name="Sato R."/>
            <person name="Murakawa M."/>
            <person name="Ihara Y."/>
            <person name="Oshima-Yamada Y."/>
            <person name="Ohtaka K."/>
            <person name="Satoh M."/>
            <person name="Sonobe K."/>
            <person name="Ishii M."/>
            <person name="Ohtani R."/>
            <person name="Kanamori-Sato M."/>
            <person name="Honoki R."/>
            <person name="Miyazaki D."/>
            <person name="Mochizuki H."/>
            <person name="Umetsu J."/>
            <person name="Higashi K."/>
            <person name="Shibata D."/>
            <person name="Kamiya Y."/>
            <person name="Sato N."/>
            <person name="Nakamura Y."/>
            <person name="Tabata S."/>
            <person name="Ida S."/>
            <person name="Kurokawa K."/>
            <person name="Ohta H."/>
        </authorList>
    </citation>
    <scope>NUCLEOTIDE SEQUENCE [LARGE SCALE GENOMIC DNA]</scope>
    <source>
        <strain evidence="2 3">NIES-2285</strain>
    </source>
</reference>
<gene>
    <name evidence="2" type="ORF">KFL_001780040</name>
</gene>
<dbReference type="STRING" id="105231.A0A1Y1I3Z3"/>
<feature type="region of interest" description="Disordered" evidence="1">
    <location>
        <begin position="488"/>
        <end position="527"/>
    </location>
</feature>
<dbReference type="OMA" id="FPYYHNW"/>
<evidence type="ECO:0000313" key="2">
    <source>
        <dbReference type="EMBL" id="GAQ84149.1"/>
    </source>
</evidence>
<dbReference type="GO" id="GO:0030244">
    <property type="term" value="P:cellulose biosynthetic process"/>
    <property type="evidence" value="ECO:0007669"/>
    <property type="project" value="InterPro"/>
</dbReference>
<dbReference type="AlphaFoldDB" id="A0A1Y1I3Z3"/>
<dbReference type="PANTHER" id="PTHR46701:SF7">
    <property type="entry name" value="GLYCOSYLTRANSFERASE-LIKE KOBITO 1"/>
    <property type="match status" value="1"/>
</dbReference>
<name>A0A1Y1I3Z3_KLENI</name>
<evidence type="ECO:0000256" key="1">
    <source>
        <dbReference type="SAM" id="MobiDB-lite"/>
    </source>
</evidence>
<dbReference type="GO" id="GO:0009737">
    <property type="term" value="P:response to abscisic acid"/>
    <property type="evidence" value="ECO:0007669"/>
    <property type="project" value="InterPro"/>
</dbReference>
<evidence type="ECO:0000313" key="3">
    <source>
        <dbReference type="Proteomes" id="UP000054558"/>
    </source>
</evidence>